<dbReference type="Gene3D" id="2.60.40.10">
    <property type="entry name" value="Immunoglobulins"/>
    <property type="match status" value="2"/>
</dbReference>
<dbReference type="GO" id="GO:0043235">
    <property type="term" value="C:receptor complex"/>
    <property type="evidence" value="ECO:0007669"/>
    <property type="project" value="TreeGrafter"/>
</dbReference>
<accession>A0A8W8LD27</accession>
<dbReference type="InterPro" id="IPR013783">
    <property type="entry name" value="Ig-like_fold"/>
</dbReference>
<keyword evidence="3" id="KW-1185">Reference proteome</keyword>
<dbReference type="CDD" id="cd00063">
    <property type="entry name" value="FN3"/>
    <property type="match status" value="2"/>
</dbReference>
<evidence type="ECO:0000259" key="1">
    <source>
        <dbReference type="PROSITE" id="PS50853"/>
    </source>
</evidence>
<dbReference type="PROSITE" id="PS50853">
    <property type="entry name" value="FN3"/>
    <property type="match status" value="1"/>
</dbReference>
<organism evidence="2 3">
    <name type="scientific">Magallana gigas</name>
    <name type="common">Pacific oyster</name>
    <name type="synonym">Crassostrea gigas</name>
    <dbReference type="NCBI Taxonomy" id="29159"/>
    <lineage>
        <taxon>Eukaryota</taxon>
        <taxon>Metazoa</taxon>
        <taxon>Spiralia</taxon>
        <taxon>Lophotrochozoa</taxon>
        <taxon>Mollusca</taxon>
        <taxon>Bivalvia</taxon>
        <taxon>Autobranchia</taxon>
        <taxon>Pteriomorphia</taxon>
        <taxon>Ostreida</taxon>
        <taxon>Ostreoidea</taxon>
        <taxon>Ostreidae</taxon>
        <taxon>Magallana</taxon>
    </lineage>
</organism>
<sequence>MNQRNLLETSPLVRLHRLPFTSNGSLPVVTITNDIGSGPSSSPIAFRTLEDVPGPPTIIKLIPLLNTAIVVAFAPPIDANELITKYRLSVEEEMTSYQIETDTDVTSATIKDLSAYISYHIKVKARTSIGWGACSSVRTVSFTTGIIHRYKLFYHRGTEDSERIVIYRSHSTLSQVNVTDLDSGEYYHFRVQARSGAGYGPSVNQSSFTLPARPAKPTVPIISYKCSNQRLTLKLFPNIVDEKHFYMARVYADDVSLPKAKIQEEEIKRANWDCYSYYG</sequence>
<dbReference type="Pfam" id="PF00041">
    <property type="entry name" value="fn3"/>
    <property type="match status" value="2"/>
</dbReference>
<dbReference type="InterPro" id="IPR036116">
    <property type="entry name" value="FN3_sf"/>
</dbReference>
<dbReference type="SUPFAM" id="SSF49265">
    <property type="entry name" value="Fibronectin type III"/>
    <property type="match status" value="2"/>
</dbReference>
<dbReference type="Proteomes" id="UP000005408">
    <property type="component" value="Unassembled WGS sequence"/>
</dbReference>
<feature type="domain" description="Fibronectin type-III" evidence="1">
    <location>
        <begin position="52"/>
        <end position="146"/>
    </location>
</feature>
<dbReference type="PANTHER" id="PTHR46957">
    <property type="entry name" value="CYTOKINE RECEPTOR"/>
    <property type="match status" value="1"/>
</dbReference>
<protein>
    <recommendedName>
        <fullName evidence="1">Fibronectin type-III domain-containing protein</fullName>
    </recommendedName>
</protein>
<name>A0A8W8LD27_MAGGI</name>
<evidence type="ECO:0000313" key="2">
    <source>
        <dbReference type="EnsemblMetazoa" id="G27521.1:cds"/>
    </source>
</evidence>
<dbReference type="PANTHER" id="PTHR46957:SF1">
    <property type="entry name" value="PHOSPHATIDYLINOSITOL PHOSPHATASE PTPRQ"/>
    <property type="match status" value="1"/>
</dbReference>
<proteinExistence type="predicted"/>
<dbReference type="InterPro" id="IPR050713">
    <property type="entry name" value="RTP_Phos/Ushers"/>
</dbReference>
<reference evidence="2" key="1">
    <citation type="submission" date="2022-08" db="UniProtKB">
        <authorList>
            <consortium name="EnsemblMetazoa"/>
        </authorList>
    </citation>
    <scope>IDENTIFICATION</scope>
    <source>
        <strain evidence="2">05x7-T-G4-1.051#20</strain>
    </source>
</reference>
<dbReference type="SMART" id="SM00060">
    <property type="entry name" value="FN3"/>
    <property type="match status" value="2"/>
</dbReference>
<dbReference type="InterPro" id="IPR003961">
    <property type="entry name" value="FN3_dom"/>
</dbReference>
<dbReference type="EnsemblMetazoa" id="G27521.1">
    <property type="protein sequence ID" value="G27521.1:cds"/>
    <property type="gene ID" value="G27521"/>
</dbReference>
<dbReference type="AlphaFoldDB" id="A0A8W8LD27"/>
<evidence type="ECO:0000313" key="3">
    <source>
        <dbReference type="Proteomes" id="UP000005408"/>
    </source>
</evidence>